<keyword evidence="4 9" id="KW-1133">Transmembrane helix</keyword>
<dbReference type="PRINTS" id="PR00171">
    <property type="entry name" value="SUGRTRNSPORT"/>
</dbReference>
<dbReference type="InterPro" id="IPR003663">
    <property type="entry name" value="Sugar/inositol_transpt"/>
</dbReference>
<evidence type="ECO:0000256" key="3">
    <source>
        <dbReference type="ARBA" id="ARBA00022692"/>
    </source>
</evidence>
<sequence>MTSSVWSVPNSPTPTAKENTEYASVLEKGGDPLTEDSGCDSSDPGYSPHSWHKRTLSDSSHFTSSSSYADTPTDDSSKNENPGLPSVVPATRDCGIQTQLSRSSSVSTCLEEIIKIENSEVKSSGENENNSLFIPYCEAIHSIEPLPICNSWLPNPTTFLQATATCDSTCYDNHHGDINEFREEKDKSHKHTEGCQAEAQKPKREGELLPQVLAALALAIAAMIEGYSSGYTSPALASMTHENSTIPIDDQQASWIGSLMPLNALIGGMLGGTLLDKFGRKSILMAVGLPYILSWLLIAFATNLGMIYAGRSIQGFCVGVTTLTLPIYLGETIQPEVRGTLGILPTTIGNTGILMCYVFGSFMDWKIMAIIGACLPVPFLACMWFVPETPRWYLSKGRNEEAESALQWLRGKKTDISRELKEMKAAQKNQEQNQSRIRDLMTMRYLKPLFISLGLMFFQQLSGVNAVIFYTESIFEKSQSSISANLSSIFVGIANFVATIGSNIVIDKVGRKVLLNISALLMALSLLVSGGFYLAQHKEHDISEYGWVPLVTFIIYVIAFSIGYGPIPWLMMGEIFPAKIRGSAASVATAFNWSCSFVVTKIFQDLMKNFGAHGTFWCFGAICAVSIVFVLMFVPETKSHSLEHIEEKLMRKKVPKKPKVEITKL</sequence>
<evidence type="ECO:0000256" key="5">
    <source>
        <dbReference type="ARBA" id="ARBA00023136"/>
    </source>
</evidence>
<keyword evidence="3 9" id="KW-0812">Transmembrane</keyword>
<evidence type="ECO:0000256" key="9">
    <source>
        <dbReference type="SAM" id="Phobius"/>
    </source>
</evidence>
<evidence type="ECO:0000256" key="1">
    <source>
        <dbReference type="ARBA" id="ARBA00004651"/>
    </source>
</evidence>
<dbReference type="Gene3D" id="1.20.1250.20">
    <property type="entry name" value="MFS general substrate transporter like domains"/>
    <property type="match status" value="1"/>
</dbReference>
<dbReference type="InterPro" id="IPR036259">
    <property type="entry name" value="MFS_trans_sf"/>
</dbReference>
<feature type="transmembrane region" description="Helical" evidence="9">
    <location>
        <begin position="513"/>
        <end position="535"/>
    </location>
</feature>
<dbReference type="InterPro" id="IPR044775">
    <property type="entry name" value="MFS_ERD6/Tret1-like"/>
</dbReference>
<dbReference type="InterPro" id="IPR050549">
    <property type="entry name" value="MFS_Trehalose_Transporter"/>
</dbReference>
<evidence type="ECO:0000256" key="2">
    <source>
        <dbReference type="ARBA" id="ARBA00022475"/>
    </source>
</evidence>
<dbReference type="SUPFAM" id="SSF103473">
    <property type="entry name" value="MFS general substrate transporter"/>
    <property type="match status" value="1"/>
</dbReference>
<protein>
    <recommendedName>
        <fullName evidence="10">Major facilitator superfamily (MFS) profile domain-containing protein</fullName>
    </recommendedName>
</protein>
<feature type="compositionally biased region" description="Basic and acidic residues" evidence="8">
    <location>
        <begin position="183"/>
        <end position="193"/>
    </location>
</feature>
<feature type="transmembrane region" description="Helical" evidence="9">
    <location>
        <begin position="547"/>
        <end position="571"/>
    </location>
</feature>
<dbReference type="Pfam" id="PF00083">
    <property type="entry name" value="Sugar_tr"/>
    <property type="match status" value="1"/>
</dbReference>
<comment type="similarity">
    <text evidence="7">Belongs to the major facilitator superfamily. Sugar transporter (TC 2.A.1.1) family. Trehalose transporter subfamily.</text>
</comment>
<dbReference type="InterPro" id="IPR005829">
    <property type="entry name" value="Sugar_transporter_CS"/>
</dbReference>
<dbReference type="CDD" id="cd17358">
    <property type="entry name" value="MFS_GLUT6_8_Class3_like"/>
    <property type="match status" value="1"/>
</dbReference>
<dbReference type="GO" id="GO:0051119">
    <property type="term" value="F:sugar transmembrane transporter activity"/>
    <property type="evidence" value="ECO:0007669"/>
    <property type="project" value="InterPro"/>
</dbReference>
<proteinExistence type="inferred from homology"/>
<feature type="region of interest" description="Disordered" evidence="8">
    <location>
        <begin position="1"/>
        <end position="90"/>
    </location>
</feature>
<dbReference type="PANTHER" id="PTHR48021">
    <property type="match status" value="1"/>
</dbReference>
<keyword evidence="6" id="KW-0325">Glycoprotein</keyword>
<evidence type="ECO:0000313" key="12">
    <source>
        <dbReference type="Proteomes" id="UP001187531"/>
    </source>
</evidence>
<gene>
    <name evidence="11" type="ORF">QYM36_009059</name>
</gene>
<feature type="transmembrane region" description="Helical" evidence="9">
    <location>
        <begin position="614"/>
        <end position="634"/>
    </location>
</feature>
<feature type="transmembrane region" description="Helical" evidence="9">
    <location>
        <begin position="583"/>
        <end position="602"/>
    </location>
</feature>
<name>A0AA88L310_ARTSF</name>
<evidence type="ECO:0000256" key="8">
    <source>
        <dbReference type="SAM" id="MobiDB-lite"/>
    </source>
</evidence>
<feature type="transmembrane region" description="Helical" evidence="9">
    <location>
        <begin position="482"/>
        <end position="506"/>
    </location>
</feature>
<evidence type="ECO:0000313" key="11">
    <source>
        <dbReference type="EMBL" id="KAK2714702.1"/>
    </source>
</evidence>
<evidence type="ECO:0000256" key="7">
    <source>
        <dbReference type="ARBA" id="ARBA00024348"/>
    </source>
</evidence>
<feature type="region of interest" description="Disordered" evidence="8">
    <location>
        <begin position="183"/>
        <end position="203"/>
    </location>
</feature>
<feature type="transmembrane region" description="Helical" evidence="9">
    <location>
        <begin position="282"/>
        <end position="302"/>
    </location>
</feature>
<dbReference type="InterPro" id="IPR005828">
    <property type="entry name" value="MFS_sugar_transport-like"/>
</dbReference>
<feature type="transmembrane region" description="Helical" evidence="9">
    <location>
        <begin position="366"/>
        <end position="386"/>
    </location>
</feature>
<dbReference type="GO" id="GO:0005886">
    <property type="term" value="C:plasma membrane"/>
    <property type="evidence" value="ECO:0007669"/>
    <property type="project" value="UniProtKB-SubCell"/>
</dbReference>
<dbReference type="PROSITE" id="PS50850">
    <property type="entry name" value="MFS"/>
    <property type="match status" value="1"/>
</dbReference>
<feature type="compositionally biased region" description="Polar residues" evidence="8">
    <location>
        <begin position="1"/>
        <end position="17"/>
    </location>
</feature>
<evidence type="ECO:0000256" key="4">
    <source>
        <dbReference type="ARBA" id="ARBA00022989"/>
    </source>
</evidence>
<keyword evidence="5 9" id="KW-0472">Membrane</keyword>
<dbReference type="NCBIfam" id="TIGR00879">
    <property type="entry name" value="SP"/>
    <property type="match status" value="1"/>
</dbReference>
<keyword evidence="2" id="KW-1003">Cell membrane</keyword>
<comment type="caution">
    <text evidence="11">The sequence shown here is derived from an EMBL/GenBank/DDBJ whole genome shotgun (WGS) entry which is preliminary data.</text>
</comment>
<reference evidence="11" key="1">
    <citation type="submission" date="2023-07" db="EMBL/GenBank/DDBJ databases">
        <title>Chromosome-level genome assembly of Artemia franciscana.</title>
        <authorList>
            <person name="Jo E."/>
        </authorList>
    </citation>
    <scope>NUCLEOTIDE SEQUENCE</scope>
    <source>
        <tissue evidence="11">Whole body</tissue>
    </source>
</reference>
<feature type="transmembrane region" description="Helical" evidence="9">
    <location>
        <begin position="341"/>
        <end position="360"/>
    </location>
</feature>
<feature type="transmembrane region" description="Helical" evidence="9">
    <location>
        <begin position="308"/>
        <end position="329"/>
    </location>
</feature>
<evidence type="ECO:0000256" key="6">
    <source>
        <dbReference type="ARBA" id="ARBA00023180"/>
    </source>
</evidence>
<keyword evidence="12" id="KW-1185">Reference proteome</keyword>
<organism evidence="11 12">
    <name type="scientific">Artemia franciscana</name>
    <name type="common">Brine shrimp</name>
    <name type="synonym">Artemia sanfranciscana</name>
    <dbReference type="NCBI Taxonomy" id="6661"/>
    <lineage>
        <taxon>Eukaryota</taxon>
        <taxon>Metazoa</taxon>
        <taxon>Ecdysozoa</taxon>
        <taxon>Arthropoda</taxon>
        <taxon>Crustacea</taxon>
        <taxon>Branchiopoda</taxon>
        <taxon>Anostraca</taxon>
        <taxon>Artemiidae</taxon>
        <taxon>Artemia</taxon>
    </lineage>
</organism>
<dbReference type="FunFam" id="1.20.1250.20:FF:000055">
    <property type="entry name" value="Facilitated trehalose transporter Tret1-2 homolog"/>
    <property type="match status" value="1"/>
</dbReference>
<dbReference type="AlphaFoldDB" id="A0AA88L310"/>
<dbReference type="PROSITE" id="PS00216">
    <property type="entry name" value="SUGAR_TRANSPORT_1"/>
    <property type="match status" value="1"/>
</dbReference>
<dbReference type="Proteomes" id="UP001187531">
    <property type="component" value="Unassembled WGS sequence"/>
</dbReference>
<comment type="subcellular location">
    <subcellularLocation>
        <location evidence="1">Cell membrane</location>
        <topology evidence="1">Multi-pass membrane protein</topology>
    </subcellularLocation>
</comment>
<feature type="transmembrane region" description="Helical" evidence="9">
    <location>
        <begin position="445"/>
        <end position="470"/>
    </location>
</feature>
<accession>A0AA88L310</accession>
<feature type="transmembrane region" description="Helical" evidence="9">
    <location>
        <begin position="253"/>
        <end position="275"/>
    </location>
</feature>
<dbReference type="PROSITE" id="PS00217">
    <property type="entry name" value="SUGAR_TRANSPORT_2"/>
    <property type="match status" value="1"/>
</dbReference>
<dbReference type="EMBL" id="JAVRJZ010000013">
    <property type="protein sequence ID" value="KAK2714702.1"/>
    <property type="molecule type" value="Genomic_DNA"/>
</dbReference>
<dbReference type="PANTHER" id="PTHR48021:SF1">
    <property type="entry name" value="GH07001P-RELATED"/>
    <property type="match status" value="1"/>
</dbReference>
<dbReference type="InterPro" id="IPR020846">
    <property type="entry name" value="MFS_dom"/>
</dbReference>
<feature type="compositionally biased region" description="Low complexity" evidence="8">
    <location>
        <begin position="57"/>
        <end position="67"/>
    </location>
</feature>
<evidence type="ECO:0000259" key="10">
    <source>
        <dbReference type="PROSITE" id="PS50850"/>
    </source>
</evidence>
<feature type="domain" description="Major facilitator superfamily (MFS) profile" evidence="10">
    <location>
        <begin position="214"/>
        <end position="638"/>
    </location>
</feature>